<dbReference type="Proteomes" id="UP000002320">
    <property type="component" value="Unassembled WGS sequence"/>
</dbReference>
<evidence type="ECO:0000313" key="2">
    <source>
        <dbReference type="Proteomes" id="UP000002320"/>
    </source>
</evidence>
<keyword evidence="2" id="KW-1185">Reference proteome</keyword>
<accession>A0A1S4K8P5</accession>
<name>A0A1S4K8P5_CULQU</name>
<dbReference type="InParanoid" id="A0A1S4K8P5"/>
<organism evidence="1 2">
    <name type="scientific">Culex quinquefasciatus</name>
    <name type="common">Southern house mosquito</name>
    <name type="synonym">Culex pungens</name>
    <dbReference type="NCBI Taxonomy" id="7176"/>
    <lineage>
        <taxon>Eukaryota</taxon>
        <taxon>Metazoa</taxon>
        <taxon>Ecdysozoa</taxon>
        <taxon>Arthropoda</taxon>
        <taxon>Hexapoda</taxon>
        <taxon>Insecta</taxon>
        <taxon>Pterygota</taxon>
        <taxon>Neoptera</taxon>
        <taxon>Endopterygota</taxon>
        <taxon>Diptera</taxon>
        <taxon>Nematocera</taxon>
        <taxon>Culicoidea</taxon>
        <taxon>Culicidae</taxon>
        <taxon>Culicinae</taxon>
        <taxon>Culicini</taxon>
        <taxon>Culex</taxon>
        <taxon>Culex</taxon>
    </lineage>
</organism>
<reference evidence="1" key="1">
    <citation type="submission" date="2020-05" db="UniProtKB">
        <authorList>
            <consortium name="EnsemblMetazoa"/>
        </authorList>
    </citation>
    <scope>IDENTIFICATION</scope>
    <source>
        <strain evidence="1">JHB</strain>
    </source>
</reference>
<protein>
    <submittedName>
        <fullName evidence="1">Uncharacterized protein</fullName>
    </submittedName>
</protein>
<proteinExistence type="predicted"/>
<evidence type="ECO:0000313" key="1">
    <source>
        <dbReference type="EnsemblMetazoa" id="CPIJ016534-PA"/>
    </source>
</evidence>
<dbReference type="VEuPathDB" id="VectorBase:CPIJ016534"/>
<dbReference type="AlphaFoldDB" id="A0A1S4K8P5"/>
<sequence>MATGPAPAPWHLVACPTVAALSSEGLRRNLGLTGAWCAAGRVMDSRVHRLGRACSPTSTKVTDCRSATIKSRYLRDPS</sequence>
<dbReference type="EnsemblMetazoa" id="CPIJ016534-RA">
    <property type="protein sequence ID" value="CPIJ016534-PA"/>
    <property type="gene ID" value="CPIJ016534"/>
</dbReference>